<dbReference type="EMBL" id="LR796832">
    <property type="protein sequence ID" value="CAB4168798.1"/>
    <property type="molecule type" value="Genomic_DNA"/>
</dbReference>
<name>A0A6J5PI04_9CAUD</name>
<proteinExistence type="predicted"/>
<reference evidence="1" key="1">
    <citation type="submission" date="2020-04" db="EMBL/GenBank/DDBJ databases">
        <authorList>
            <person name="Chiriac C."/>
            <person name="Salcher M."/>
            <person name="Ghai R."/>
            <person name="Kavagutti S V."/>
        </authorList>
    </citation>
    <scope>NUCLEOTIDE SEQUENCE</scope>
</reference>
<accession>A0A6J5PI04</accession>
<sequence>MKAPTVWVVKEQLVRNSIGSEVIDYTPAAPYGDIRFITVNDIPLHQNSGITSRWFTDVATFAVEYDTSRDFIIATGQPTAIFAVGHALGLMQKNPRFLVWRREENRYRVLDVYQ</sequence>
<gene>
    <name evidence="1" type="ORF">UFOVP580_48</name>
</gene>
<organism evidence="1">
    <name type="scientific">uncultured Caudovirales phage</name>
    <dbReference type="NCBI Taxonomy" id="2100421"/>
    <lineage>
        <taxon>Viruses</taxon>
        <taxon>Duplodnaviria</taxon>
        <taxon>Heunggongvirae</taxon>
        <taxon>Uroviricota</taxon>
        <taxon>Caudoviricetes</taxon>
        <taxon>Peduoviridae</taxon>
        <taxon>Maltschvirus</taxon>
        <taxon>Maltschvirus maltsch</taxon>
    </lineage>
</organism>
<evidence type="ECO:0000313" key="1">
    <source>
        <dbReference type="EMBL" id="CAB4168798.1"/>
    </source>
</evidence>
<dbReference type="Pfam" id="PF23992">
    <property type="entry name" value="Pam3_gp32"/>
    <property type="match status" value="1"/>
</dbReference>
<protein>
    <submittedName>
        <fullName evidence="1">Uncharacterized protein</fullName>
    </submittedName>
</protein>
<dbReference type="InterPro" id="IPR057116">
    <property type="entry name" value="Pam3_gp32"/>
</dbReference>